<dbReference type="Proteomes" id="UP000054928">
    <property type="component" value="Unassembled WGS sequence"/>
</dbReference>
<accession>A0A0P1A8E3</accession>
<dbReference type="EMBL" id="CCYD01000207">
    <property type="protein sequence ID" value="CEG36490.1"/>
    <property type="molecule type" value="Genomic_DNA"/>
</dbReference>
<organism evidence="1 2">
    <name type="scientific">Plasmopara halstedii</name>
    <name type="common">Downy mildew of sunflower</name>
    <dbReference type="NCBI Taxonomy" id="4781"/>
    <lineage>
        <taxon>Eukaryota</taxon>
        <taxon>Sar</taxon>
        <taxon>Stramenopiles</taxon>
        <taxon>Oomycota</taxon>
        <taxon>Peronosporomycetes</taxon>
        <taxon>Peronosporales</taxon>
        <taxon>Peronosporaceae</taxon>
        <taxon>Plasmopara</taxon>
    </lineage>
</organism>
<dbReference type="OMA" id="KRHANDM"/>
<evidence type="ECO:0000313" key="2">
    <source>
        <dbReference type="Proteomes" id="UP000054928"/>
    </source>
</evidence>
<reference evidence="2" key="1">
    <citation type="submission" date="2014-09" db="EMBL/GenBank/DDBJ databases">
        <authorList>
            <person name="Sharma Rahul"/>
            <person name="Thines Marco"/>
        </authorList>
    </citation>
    <scope>NUCLEOTIDE SEQUENCE [LARGE SCALE GENOMIC DNA]</scope>
</reference>
<dbReference type="InterPro" id="IPR007914">
    <property type="entry name" value="UPF0193"/>
</dbReference>
<dbReference type="GeneID" id="36398093"/>
<dbReference type="RefSeq" id="XP_024572859.1">
    <property type="nucleotide sequence ID" value="XM_024721390.1"/>
</dbReference>
<dbReference type="OrthoDB" id="189770at2759"/>
<dbReference type="STRING" id="4781.A0A0P1A8E3"/>
<dbReference type="AlphaFoldDB" id="A0A0P1A8E3"/>
<evidence type="ECO:0000313" key="1">
    <source>
        <dbReference type="EMBL" id="CEG36490.1"/>
    </source>
</evidence>
<protein>
    <submittedName>
        <fullName evidence="1">Uncharacterized protein</fullName>
    </submittedName>
</protein>
<keyword evidence="2" id="KW-1185">Reference proteome</keyword>
<proteinExistence type="predicted"/>
<dbReference type="Pfam" id="PF05250">
    <property type="entry name" value="UPF0193"/>
    <property type="match status" value="1"/>
</dbReference>
<name>A0A0P1A8E3_PLAHL</name>
<sequence length="248" mass="27852">MEGQRSDRTSEAWKAFGSDTEAGRLLKKLYCGTNKPKVLYPKPKQKKTREITVPFIPGGAVAGASDSRTHQLAANTSSRAIKTPITTAAPTMHPIDRLTTHKKPLYKIEKEVSEIKRQIEAPRMSCLRRAPNQEKEKLQQAFSYAAGSILPRDLMPGSDQLDRELAHAAGLRNGRSPKDYLTQLEEIYDAVLQEVDSRKSFISEMIALGKYKETALVEREILDRTTELRKIHALINKEKQLSSNNDGH</sequence>